<evidence type="ECO:0008006" key="5">
    <source>
        <dbReference type="Google" id="ProtNLM"/>
    </source>
</evidence>
<gene>
    <name evidence="3" type="ORF">C5O25_08720</name>
</gene>
<evidence type="ECO:0000256" key="2">
    <source>
        <dbReference type="ARBA" id="ARBA00022833"/>
    </source>
</evidence>
<dbReference type="GeneID" id="93423557"/>
<keyword evidence="2" id="KW-0862">Zinc</keyword>
<dbReference type="Pfam" id="PF03604">
    <property type="entry name" value="Zn_ribbon_RPAB4"/>
    <property type="match status" value="1"/>
</dbReference>
<comment type="caution">
    <text evidence="3">The sequence shown here is derived from an EMBL/GenBank/DDBJ whole genome shotgun (WGS) entry which is preliminary data.</text>
</comment>
<protein>
    <recommendedName>
        <fullName evidence="5">PcfJ-like protein</fullName>
    </recommendedName>
</protein>
<organism evidence="3 4">
    <name type="scientific">Paramuribaculum intestinale</name>
    <dbReference type="NCBI Taxonomy" id="2094151"/>
    <lineage>
        <taxon>Bacteria</taxon>
        <taxon>Pseudomonadati</taxon>
        <taxon>Bacteroidota</taxon>
        <taxon>Bacteroidia</taxon>
        <taxon>Bacteroidales</taxon>
        <taxon>Muribaculaceae</taxon>
        <taxon>Paramuribaculum</taxon>
    </lineage>
</organism>
<dbReference type="RefSeq" id="WP_107036353.1">
    <property type="nucleotide sequence ID" value="NZ_CARBNI010000017.1"/>
</dbReference>
<dbReference type="Pfam" id="PF14284">
    <property type="entry name" value="PcfJ"/>
    <property type="match status" value="1"/>
</dbReference>
<dbReference type="SUPFAM" id="SSF63393">
    <property type="entry name" value="RNA polymerase subunits"/>
    <property type="match status" value="1"/>
</dbReference>
<dbReference type="Proteomes" id="UP000244925">
    <property type="component" value="Unassembled WGS sequence"/>
</dbReference>
<sequence length="424" mass="48873">MKARTSFEKQVAASNVRLTAIDPKVTEWGVKNLFNHPAFRVPSGLTTCGDCGHKFRHEGKGKYVVCPHCGHRLMIKDTLNRTHKESTYFAVLDTIDGLQVERVFILTVEFKKSQPLNFYNVEVCRLWLNAKGQTALTSKARTIGYYRDCFNWGSEIELRNMSDVHHIIANTWHYPRYKAIPELRRNGMKGALPDCHPFELMKALLTDTRIETLMKAGNHRAVKYFLSNKSMLDKCWNSHKIAMRNGYQIKDYGLWCDLIKLLDKAGKDTRNAKYICPVNLKVAHDLWLDKVTSADEKRRKSEELAKAKKEEKRFYQTKSCFFGIVIRDKDIEVSVLDSIEAYQNEGEAMHHCVFKCNYYSREDSLILSAHDKDGNRIETVEFSLTENKVIQSRGVCNTNTELHDRIVKLVNANAHRFIKARASA</sequence>
<name>A0A2V1IQY8_9BACT</name>
<evidence type="ECO:0000313" key="4">
    <source>
        <dbReference type="Proteomes" id="UP000244925"/>
    </source>
</evidence>
<dbReference type="AlphaFoldDB" id="A0A2V1IQY8"/>
<reference evidence="4" key="1">
    <citation type="submission" date="2018-02" db="EMBL/GenBank/DDBJ databases">
        <authorList>
            <person name="Clavel T."/>
            <person name="Strowig T."/>
        </authorList>
    </citation>
    <scope>NUCLEOTIDE SEQUENCE [LARGE SCALE GENOMIC DNA]</scope>
    <source>
        <strain evidence="4">DSM 100764</strain>
    </source>
</reference>
<dbReference type="Gene3D" id="2.20.28.30">
    <property type="entry name" value="RNA polymerase ii, chain L"/>
    <property type="match status" value="1"/>
</dbReference>
<proteinExistence type="predicted"/>
<dbReference type="EMBL" id="PUBV01000017">
    <property type="protein sequence ID" value="PWB06968.1"/>
    <property type="molecule type" value="Genomic_DNA"/>
</dbReference>
<dbReference type="InterPro" id="IPR006591">
    <property type="entry name" value="RNAP_P/RPABC4"/>
</dbReference>
<dbReference type="InterPro" id="IPR029040">
    <property type="entry name" value="RPABC4/Spt4"/>
</dbReference>
<evidence type="ECO:0000256" key="1">
    <source>
        <dbReference type="ARBA" id="ARBA00022723"/>
    </source>
</evidence>
<keyword evidence="4" id="KW-1185">Reference proteome</keyword>
<keyword evidence="1" id="KW-0479">Metal-binding</keyword>
<accession>A0A2V1IQY8</accession>
<evidence type="ECO:0000313" key="3">
    <source>
        <dbReference type="EMBL" id="PWB06968.1"/>
    </source>
</evidence>
<dbReference type="InterPro" id="IPR025586">
    <property type="entry name" value="PcfJ"/>
</dbReference>